<reference evidence="6" key="1">
    <citation type="journal article" date="2021" name="Nat. Commun.">
        <title>Genetic determinants of endophytism in the Arabidopsis root mycobiome.</title>
        <authorList>
            <person name="Mesny F."/>
            <person name="Miyauchi S."/>
            <person name="Thiergart T."/>
            <person name="Pickel B."/>
            <person name="Atanasova L."/>
            <person name="Karlsson M."/>
            <person name="Huettel B."/>
            <person name="Barry K.W."/>
            <person name="Haridas S."/>
            <person name="Chen C."/>
            <person name="Bauer D."/>
            <person name="Andreopoulos W."/>
            <person name="Pangilinan J."/>
            <person name="LaButti K."/>
            <person name="Riley R."/>
            <person name="Lipzen A."/>
            <person name="Clum A."/>
            <person name="Drula E."/>
            <person name="Henrissat B."/>
            <person name="Kohler A."/>
            <person name="Grigoriev I.V."/>
            <person name="Martin F.M."/>
            <person name="Hacquard S."/>
        </authorList>
    </citation>
    <scope>NUCLEOTIDE SEQUENCE</scope>
    <source>
        <strain evidence="6">MPI-CAGE-AT-0147</strain>
    </source>
</reference>
<keyword evidence="1 3" id="KW-0853">WD repeat</keyword>
<dbReference type="InterPro" id="IPR020472">
    <property type="entry name" value="WD40_PAC1"/>
</dbReference>
<dbReference type="EMBL" id="JAGMUV010000052">
    <property type="protein sequence ID" value="KAH7109346.1"/>
    <property type="molecule type" value="Genomic_DNA"/>
</dbReference>
<feature type="repeat" description="WD" evidence="3">
    <location>
        <begin position="1119"/>
        <end position="1160"/>
    </location>
</feature>
<dbReference type="InterPro" id="IPR027417">
    <property type="entry name" value="P-loop_NTPase"/>
</dbReference>
<dbReference type="Pfam" id="PF00400">
    <property type="entry name" value="WD40"/>
    <property type="match status" value="4"/>
</dbReference>
<dbReference type="SUPFAM" id="SSF50978">
    <property type="entry name" value="WD40 repeat-like"/>
    <property type="match status" value="1"/>
</dbReference>
<evidence type="ECO:0000259" key="5">
    <source>
        <dbReference type="PROSITE" id="PS50837"/>
    </source>
</evidence>
<organism evidence="6 7">
    <name type="scientific">Dactylonectria macrodidyma</name>
    <dbReference type="NCBI Taxonomy" id="307937"/>
    <lineage>
        <taxon>Eukaryota</taxon>
        <taxon>Fungi</taxon>
        <taxon>Dikarya</taxon>
        <taxon>Ascomycota</taxon>
        <taxon>Pezizomycotina</taxon>
        <taxon>Sordariomycetes</taxon>
        <taxon>Hypocreomycetidae</taxon>
        <taxon>Hypocreales</taxon>
        <taxon>Nectriaceae</taxon>
        <taxon>Dactylonectria</taxon>
    </lineage>
</organism>
<dbReference type="PANTHER" id="PTHR19848:SF8">
    <property type="entry name" value="F-BOX AND WD REPEAT DOMAIN CONTAINING 7"/>
    <property type="match status" value="1"/>
</dbReference>
<feature type="repeat" description="WD" evidence="3">
    <location>
        <begin position="1287"/>
        <end position="1328"/>
    </location>
</feature>
<dbReference type="OrthoDB" id="538223at2759"/>
<feature type="domain" description="NACHT" evidence="5">
    <location>
        <begin position="468"/>
        <end position="610"/>
    </location>
</feature>
<dbReference type="InterPro" id="IPR036322">
    <property type="entry name" value="WD40_repeat_dom_sf"/>
</dbReference>
<dbReference type="PROSITE" id="PS50294">
    <property type="entry name" value="WD_REPEATS_REGION"/>
    <property type="match status" value="8"/>
</dbReference>
<dbReference type="Proteomes" id="UP000738349">
    <property type="component" value="Unassembled WGS sequence"/>
</dbReference>
<dbReference type="PROSITE" id="PS00678">
    <property type="entry name" value="WD_REPEATS_1"/>
    <property type="match status" value="6"/>
</dbReference>
<feature type="repeat" description="WD" evidence="3">
    <location>
        <begin position="1077"/>
        <end position="1118"/>
    </location>
</feature>
<feature type="region of interest" description="Disordered" evidence="4">
    <location>
        <begin position="15"/>
        <end position="144"/>
    </location>
</feature>
<dbReference type="InterPro" id="IPR007111">
    <property type="entry name" value="NACHT_NTPase"/>
</dbReference>
<dbReference type="InterPro" id="IPR011041">
    <property type="entry name" value="Quinoprot_gluc/sorb_DH_b-prop"/>
</dbReference>
<comment type="caution">
    <text evidence="6">The sequence shown here is derived from an EMBL/GenBank/DDBJ whole genome shotgun (WGS) entry which is preliminary data.</text>
</comment>
<feature type="repeat" description="WD" evidence="3">
    <location>
        <begin position="1161"/>
        <end position="1202"/>
    </location>
</feature>
<sequence>MAPRLFCRWRNVFRHHGKTDPEKSKQTDGPVHSSTDSSGPGNASRSPQALKKVENLPPELAASSAVEPASPVSNLGPSTAVPSPTVSTRQPASLKSHTSARPPEQSETAARSLSDRGYDGLGNKDAQPTPSPPGSSGHETSSQSLHERLWNQAYDELKVNERTIVEAYEKILSGELHRCDSTSTGFESRENEIEQTRETRWCQMKLLVQAGLERTRREAAIKQGIEDGLQAISAVRGIVDKAVQAAPEAAIAWVGVCLGLEILSNPITEAGINRRGIAYIMSRMNWYWNLVCLLLDENRLEKSSVGLRAELERHIVQLYQRLLLYQMKSIYLYHRNRAVVFLRDMLKLDDWDGQINEIQDAEAAVKRDSEQYNTERVRSDLQDLAITAHSQEMKLRDIHSAIQDQTRLQKKRHQDDKDKQCLKDLHVTDPRDDKKRIEDTKGGLLKDSYRWILNHADFRQWRDDPQSRLLWIKGDPGKGKTMLLCGIIDELEKESANRLSFFFCQATEAQLNNATAVLRGLIYLLVTQQPSLISYIRVKYDVVGEKLFDGINVWVSLTEILTDMLRDSTLENAVLVIDALDECTTNLPQLLDFITQATSLFRARWAVSSRNWPDIEAQLEDAQKVRVHLELNQDSISSAVSTYIRHKVEQLEHDKKYDKETRDAVQGHLTFNADGTFLWVALVCQELADPKVRKRHTLAKLKSFPPGLDSLYKRMMEHICDSDDADLCKEILAIASVVYRPVTLKELTSLVESLEDVDDDLEEMIGSCGSFLTLREGVIYFVHQSAKDFLLDKASNQVLPSGIGHQHRVVASRSLEILSRTLRRDLYSLRTPGFPIDQVSPPDPDPLSSTRYSCIYWVDHLCDSDPVQRMRHDEALQDGGAVHAFLKAKYLYWLEALSLLRSMSEGVMAMQKLNALVERSDKSPLSDLLRDAHRFILSHGWAIGSAPLQAYASALIFSPRQSITRKLFEGEAPGWIVAKPAIAEDWDACLATLEGHGDPVSSVAFSPDGQRLASASGDKTVKIWDATTGHCQATLEGHYNPVSSVAFSPDGQRLTSASGDKTVKIWDATTGYCQETLEGHGNTVRSVAFSPDGQRLASASGDKTVKIWDATTGYCQATLEGHGNTVSSVAFSPDDMCLASASYDGTVKIWDAITGHCQATLEGHGSRVSSVAFSPDGQRLASASYDRTIKIWDAATGHCQATLEGHGSWVTSVAFSAGSQRLASASDDETVKVWDATTGYCQATLEGHVNTVRSVAFSPDGQRLASASYDRTVKIWDTTIGHSQATLEGHGNTVSSVAFSPDGQRLASASYDRTVKIWDATTGYCLATLDVSTYLETIHFDETGARLLTDAGTFDLSVPSPSPLAALPASGPLRVPRQRQRQGYGISADGVWIMHQGRNLLWLPSEYRPRTLAIAASTVALGCVSGRVLLFRFLGEAPG</sequence>
<dbReference type="PROSITE" id="PS50082">
    <property type="entry name" value="WD_REPEATS_2"/>
    <property type="match status" value="8"/>
</dbReference>
<gene>
    <name evidence="6" type="ORF">EDB81DRAFT_895223</name>
</gene>
<dbReference type="Gene3D" id="2.130.10.10">
    <property type="entry name" value="YVTN repeat-like/Quinoprotein amine dehydrogenase"/>
    <property type="match status" value="4"/>
</dbReference>
<dbReference type="Gene3D" id="3.40.50.300">
    <property type="entry name" value="P-loop containing nucleotide triphosphate hydrolases"/>
    <property type="match status" value="1"/>
</dbReference>
<name>A0A9P9CYU5_9HYPO</name>
<dbReference type="InterPro" id="IPR015943">
    <property type="entry name" value="WD40/YVTN_repeat-like_dom_sf"/>
</dbReference>
<dbReference type="GO" id="GO:0035097">
    <property type="term" value="C:histone methyltransferase complex"/>
    <property type="evidence" value="ECO:0007669"/>
    <property type="project" value="UniProtKB-ARBA"/>
</dbReference>
<proteinExistence type="predicted"/>
<dbReference type="CDD" id="cd00200">
    <property type="entry name" value="WD40"/>
    <property type="match status" value="1"/>
</dbReference>
<dbReference type="InterPro" id="IPR031359">
    <property type="entry name" value="NACHT_N"/>
</dbReference>
<feature type="compositionally biased region" description="Polar residues" evidence="4">
    <location>
        <begin position="32"/>
        <end position="47"/>
    </location>
</feature>
<dbReference type="PRINTS" id="PR00320">
    <property type="entry name" value="GPROTEINBRPT"/>
</dbReference>
<dbReference type="InterPro" id="IPR056884">
    <property type="entry name" value="NPHP3-like_N"/>
</dbReference>
<accession>A0A9P9CYU5</accession>
<dbReference type="PANTHER" id="PTHR19848">
    <property type="entry name" value="WD40 REPEAT PROTEIN"/>
    <property type="match status" value="1"/>
</dbReference>
<feature type="compositionally biased region" description="Low complexity" evidence="4">
    <location>
        <begin position="57"/>
        <end position="73"/>
    </location>
</feature>
<dbReference type="InterPro" id="IPR001680">
    <property type="entry name" value="WD40_rpt"/>
</dbReference>
<feature type="compositionally biased region" description="Polar residues" evidence="4">
    <location>
        <begin position="75"/>
        <end position="111"/>
    </location>
</feature>
<dbReference type="SUPFAM" id="SSF50952">
    <property type="entry name" value="Soluble quinoprotein glucose dehydrogenase"/>
    <property type="match status" value="1"/>
</dbReference>
<evidence type="ECO:0000256" key="2">
    <source>
        <dbReference type="ARBA" id="ARBA00022737"/>
    </source>
</evidence>
<dbReference type="Pfam" id="PF17100">
    <property type="entry name" value="NACHT_N"/>
    <property type="match status" value="1"/>
</dbReference>
<evidence type="ECO:0000256" key="3">
    <source>
        <dbReference type="PROSITE-ProRule" id="PRU00221"/>
    </source>
</evidence>
<dbReference type="PROSITE" id="PS50837">
    <property type="entry name" value="NACHT"/>
    <property type="match status" value="1"/>
</dbReference>
<dbReference type="SUPFAM" id="SSF52540">
    <property type="entry name" value="P-loop containing nucleoside triphosphate hydrolases"/>
    <property type="match status" value="1"/>
</dbReference>
<dbReference type="Pfam" id="PF25173">
    <property type="entry name" value="Beta-prop_WDR3_1st"/>
    <property type="match status" value="1"/>
</dbReference>
<feature type="repeat" description="WD" evidence="3">
    <location>
        <begin position="993"/>
        <end position="1034"/>
    </location>
</feature>
<evidence type="ECO:0000313" key="6">
    <source>
        <dbReference type="EMBL" id="KAH7109346.1"/>
    </source>
</evidence>
<dbReference type="FunFam" id="2.130.10.10:FF:000228">
    <property type="entry name" value="COMPASS-like H3K4 histone methylase component WDR5A"/>
    <property type="match status" value="2"/>
</dbReference>
<dbReference type="InterPro" id="IPR019775">
    <property type="entry name" value="WD40_repeat_CS"/>
</dbReference>
<feature type="repeat" description="WD" evidence="3">
    <location>
        <begin position="1203"/>
        <end position="1244"/>
    </location>
</feature>
<keyword evidence="2" id="KW-0677">Repeat</keyword>
<keyword evidence="7" id="KW-1185">Reference proteome</keyword>
<evidence type="ECO:0000256" key="1">
    <source>
        <dbReference type="ARBA" id="ARBA00022574"/>
    </source>
</evidence>
<dbReference type="SMART" id="SM00320">
    <property type="entry name" value="WD40"/>
    <property type="match status" value="8"/>
</dbReference>
<evidence type="ECO:0000256" key="4">
    <source>
        <dbReference type="SAM" id="MobiDB-lite"/>
    </source>
</evidence>
<feature type="repeat" description="WD" evidence="3">
    <location>
        <begin position="1245"/>
        <end position="1286"/>
    </location>
</feature>
<feature type="repeat" description="WD" evidence="3">
    <location>
        <begin position="1035"/>
        <end position="1076"/>
    </location>
</feature>
<evidence type="ECO:0000313" key="7">
    <source>
        <dbReference type="Proteomes" id="UP000738349"/>
    </source>
</evidence>
<protein>
    <recommendedName>
        <fullName evidence="5">NACHT domain-containing protein</fullName>
    </recommendedName>
</protein>
<dbReference type="Pfam" id="PF24883">
    <property type="entry name" value="NPHP3_N"/>
    <property type="match status" value="1"/>
</dbReference>